<feature type="chain" id="PRO_5013178617" description="DUF481 domain-containing protein" evidence="4">
    <location>
        <begin position="32"/>
        <end position="309"/>
    </location>
</feature>
<dbReference type="Gene3D" id="2.40.170.20">
    <property type="entry name" value="TonB-dependent receptor, beta-barrel domain"/>
    <property type="match status" value="1"/>
</dbReference>
<comment type="subcellular location">
    <subcellularLocation>
        <location evidence="1">Cell outer membrane</location>
    </subcellularLocation>
</comment>
<evidence type="ECO:0000313" key="5">
    <source>
        <dbReference type="EMBL" id="SHN58985.1"/>
    </source>
</evidence>
<dbReference type="STRING" id="198312.SAMN02745193_01895"/>
<keyword evidence="3" id="KW-0998">Cell outer membrane</keyword>
<feature type="signal peptide" evidence="4">
    <location>
        <begin position="1"/>
        <end position="31"/>
    </location>
</feature>
<evidence type="ECO:0000256" key="4">
    <source>
        <dbReference type="SAM" id="SignalP"/>
    </source>
</evidence>
<dbReference type="InterPro" id="IPR036942">
    <property type="entry name" value="Beta-barrel_TonB_sf"/>
</dbReference>
<dbReference type="SUPFAM" id="SSF56935">
    <property type="entry name" value="Porins"/>
    <property type="match status" value="1"/>
</dbReference>
<dbReference type="AlphaFoldDB" id="A0A1M7SKL9"/>
<evidence type="ECO:0000313" key="6">
    <source>
        <dbReference type="Proteomes" id="UP000184391"/>
    </source>
</evidence>
<accession>A0A1M7SKL9</accession>
<dbReference type="EMBL" id="FRDF01000010">
    <property type="protein sequence ID" value="SHN58985.1"/>
    <property type="molecule type" value="Genomic_DNA"/>
</dbReference>
<evidence type="ECO:0000256" key="1">
    <source>
        <dbReference type="ARBA" id="ARBA00004442"/>
    </source>
</evidence>
<keyword evidence="4" id="KW-0732">Signal</keyword>
<dbReference type="OrthoDB" id="7425435at2"/>
<dbReference type="RefSeq" id="WP_158093704.1">
    <property type="nucleotide sequence ID" value="NZ_MUYH01000008.1"/>
</dbReference>
<dbReference type="Proteomes" id="UP000184391">
    <property type="component" value="Unassembled WGS sequence"/>
</dbReference>
<evidence type="ECO:0008006" key="7">
    <source>
        <dbReference type="Google" id="ProtNLM"/>
    </source>
</evidence>
<dbReference type="GO" id="GO:0009279">
    <property type="term" value="C:cell outer membrane"/>
    <property type="evidence" value="ECO:0007669"/>
    <property type="project" value="UniProtKB-SubCell"/>
</dbReference>
<name>A0A1M7SKL9_9SPHN</name>
<evidence type="ECO:0000256" key="3">
    <source>
        <dbReference type="ARBA" id="ARBA00023237"/>
    </source>
</evidence>
<gene>
    <name evidence="5" type="ORF">SAMN02745193_01895</name>
</gene>
<keyword evidence="6" id="KW-1185">Reference proteome</keyword>
<reference evidence="6" key="1">
    <citation type="submission" date="2016-12" db="EMBL/GenBank/DDBJ databases">
        <authorList>
            <person name="Varghese N."/>
            <person name="Submissions S."/>
        </authorList>
    </citation>
    <scope>NUCLEOTIDE SEQUENCE [LARGE SCALE GENOMIC DNA]</scope>
    <source>
        <strain evidence="6">DSM 11032</strain>
    </source>
</reference>
<evidence type="ECO:0000256" key="2">
    <source>
        <dbReference type="ARBA" id="ARBA00023136"/>
    </source>
</evidence>
<proteinExistence type="predicted"/>
<organism evidence="5 6">
    <name type="scientific">Erythrobacter sanguineus</name>
    <dbReference type="NCBI Taxonomy" id="198312"/>
    <lineage>
        <taxon>Bacteria</taxon>
        <taxon>Pseudomonadati</taxon>
        <taxon>Pseudomonadota</taxon>
        <taxon>Alphaproteobacteria</taxon>
        <taxon>Sphingomonadales</taxon>
        <taxon>Erythrobacteraceae</taxon>
        <taxon>Erythrobacter/Porphyrobacter group</taxon>
        <taxon>Erythrobacter</taxon>
    </lineage>
</organism>
<sequence length="309" mass="35504">MHYSMPGYVRMFVTLLAMSVLAISVAAPATAQNSGWQLEPDARIEVQTVSAQTTTRDNDLVVDGEAVSVRGQVGLALEKRGVRLRLEADRIEVFRLGEGRRDFARDRFTATIQTDIEKDWELQLQARHFDDAVSVEANDTDEWQGSARLTWEPERAHRVRVQGSWRDREYANGPLAETTGEGPRVDAQYRRRFGRYHYLAFDLRAESIRSDDARRGYERESAGVAYTRPITPDLRIRPAIEVIRTRFDGRLTDAGNQRRDRLVVPEVEVLWWPGRWRIEGEAKYIFAGSNEPIREREGYRLTISVGYAF</sequence>
<protein>
    <recommendedName>
        <fullName evidence="7">DUF481 domain-containing protein</fullName>
    </recommendedName>
</protein>
<keyword evidence="2" id="KW-0472">Membrane</keyword>